<dbReference type="SUPFAM" id="SSF48008">
    <property type="entry name" value="GntR ligand-binding domain-like"/>
    <property type="match status" value="1"/>
</dbReference>
<protein>
    <submittedName>
        <fullName evidence="5">Transcriptional regulator, GntR family</fullName>
    </submittedName>
</protein>
<dbReference type="EMBL" id="JSUQ01000040">
    <property type="protein sequence ID" value="KHQ49826.1"/>
    <property type="molecule type" value="Genomic_DNA"/>
</dbReference>
<dbReference type="Pfam" id="PF07729">
    <property type="entry name" value="FCD"/>
    <property type="match status" value="1"/>
</dbReference>
<comment type="caution">
    <text evidence="5">The sequence shown here is derived from an EMBL/GenBank/DDBJ whole genome shotgun (WGS) entry which is preliminary data.</text>
</comment>
<evidence type="ECO:0000313" key="5">
    <source>
        <dbReference type="EMBL" id="KHQ49826.1"/>
    </source>
</evidence>
<sequence length="230" mass="25471">MRPETSRPKVNLQIEKESITLRGRVEEKLRLAIVSGYFVPGQRLVERELCELIGIGRTSVREAMRQLEAEGLIRSVPHRGPIVQGITPEEAVQLYALRVLLEGYAARCCAERADHEAKQILSNAAAAFVHAAERESHESIMAAKDAVYDSLLDGARNPFVKQTLTAMQNRISMLRFGSFTTPGRLEESVNEIKQIVEAIRTGDGDKAEAVCRRHIERAAALALAALKNES</sequence>
<dbReference type="PRINTS" id="PR00035">
    <property type="entry name" value="HTHGNTR"/>
</dbReference>
<dbReference type="SMART" id="SM00345">
    <property type="entry name" value="HTH_GNTR"/>
    <property type="match status" value="1"/>
</dbReference>
<reference evidence="5 6" key="1">
    <citation type="submission" date="2014-10" db="EMBL/GenBank/DDBJ databases">
        <title>Genome sequence of Ponticoccus sp. strain UMTAT08 isolated from clonal culture of toxic dinoflagellate Alexandrium tamiyavanichii.</title>
        <authorList>
            <person name="Gan H.Y."/>
            <person name="Muhd D.-D."/>
            <person name="Mohd Noor M.E."/>
            <person name="Yeong Y.S."/>
            <person name="Usup G."/>
        </authorList>
    </citation>
    <scope>NUCLEOTIDE SEQUENCE [LARGE SCALE GENOMIC DNA]</scope>
    <source>
        <strain evidence="5 6">UMTAT08</strain>
    </source>
</reference>
<evidence type="ECO:0000256" key="3">
    <source>
        <dbReference type="ARBA" id="ARBA00023163"/>
    </source>
</evidence>
<dbReference type="Pfam" id="PF00392">
    <property type="entry name" value="GntR"/>
    <property type="match status" value="1"/>
</dbReference>
<keyword evidence="3" id="KW-0804">Transcription</keyword>
<dbReference type="PANTHER" id="PTHR43537">
    <property type="entry name" value="TRANSCRIPTIONAL REGULATOR, GNTR FAMILY"/>
    <property type="match status" value="1"/>
</dbReference>
<dbReference type="AlphaFoldDB" id="A0A0B3RZY7"/>
<dbReference type="Gene3D" id="1.20.120.530">
    <property type="entry name" value="GntR ligand-binding domain-like"/>
    <property type="match status" value="1"/>
</dbReference>
<keyword evidence="2" id="KW-0238">DNA-binding</keyword>
<dbReference type="InterPro" id="IPR036390">
    <property type="entry name" value="WH_DNA-bd_sf"/>
</dbReference>
<dbReference type="InterPro" id="IPR036388">
    <property type="entry name" value="WH-like_DNA-bd_sf"/>
</dbReference>
<keyword evidence="1" id="KW-0805">Transcription regulation</keyword>
<dbReference type="RefSeq" id="WP_043147093.1">
    <property type="nucleotide sequence ID" value="NZ_JSUQ01000040.1"/>
</dbReference>
<dbReference type="SMART" id="SM00895">
    <property type="entry name" value="FCD"/>
    <property type="match status" value="1"/>
</dbReference>
<evidence type="ECO:0000256" key="2">
    <source>
        <dbReference type="ARBA" id="ARBA00023125"/>
    </source>
</evidence>
<dbReference type="PANTHER" id="PTHR43537:SF24">
    <property type="entry name" value="GLUCONATE OPERON TRANSCRIPTIONAL REPRESSOR"/>
    <property type="match status" value="1"/>
</dbReference>
<dbReference type="GO" id="GO:0003677">
    <property type="term" value="F:DNA binding"/>
    <property type="evidence" value="ECO:0007669"/>
    <property type="project" value="UniProtKB-KW"/>
</dbReference>
<dbReference type="InterPro" id="IPR000524">
    <property type="entry name" value="Tscrpt_reg_HTH_GntR"/>
</dbReference>
<evidence type="ECO:0000256" key="1">
    <source>
        <dbReference type="ARBA" id="ARBA00023015"/>
    </source>
</evidence>
<dbReference type="Proteomes" id="UP000030960">
    <property type="component" value="Unassembled WGS sequence"/>
</dbReference>
<gene>
    <name evidence="5" type="ORF">OA50_05652</name>
</gene>
<dbReference type="Gene3D" id="1.10.10.10">
    <property type="entry name" value="Winged helix-like DNA-binding domain superfamily/Winged helix DNA-binding domain"/>
    <property type="match status" value="1"/>
</dbReference>
<dbReference type="InterPro" id="IPR008920">
    <property type="entry name" value="TF_FadR/GntR_C"/>
</dbReference>
<dbReference type="OrthoDB" id="9815654at2"/>
<evidence type="ECO:0000259" key="4">
    <source>
        <dbReference type="PROSITE" id="PS50949"/>
    </source>
</evidence>
<feature type="domain" description="HTH gntR-type" evidence="4">
    <location>
        <begin position="19"/>
        <end position="86"/>
    </location>
</feature>
<dbReference type="GO" id="GO:0003700">
    <property type="term" value="F:DNA-binding transcription factor activity"/>
    <property type="evidence" value="ECO:0007669"/>
    <property type="project" value="InterPro"/>
</dbReference>
<keyword evidence="6" id="KW-1185">Reference proteome</keyword>
<dbReference type="InterPro" id="IPR011711">
    <property type="entry name" value="GntR_C"/>
</dbReference>
<evidence type="ECO:0000313" key="6">
    <source>
        <dbReference type="Proteomes" id="UP000030960"/>
    </source>
</evidence>
<organism evidence="5 6">
    <name type="scientific">Mameliella alba</name>
    <dbReference type="NCBI Taxonomy" id="561184"/>
    <lineage>
        <taxon>Bacteria</taxon>
        <taxon>Pseudomonadati</taxon>
        <taxon>Pseudomonadota</taxon>
        <taxon>Alphaproteobacteria</taxon>
        <taxon>Rhodobacterales</taxon>
        <taxon>Roseobacteraceae</taxon>
        <taxon>Mameliella</taxon>
    </lineage>
</organism>
<dbReference type="PROSITE" id="PS50949">
    <property type="entry name" value="HTH_GNTR"/>
    <property type="match status" value="1"/>
</dbReference>
<dbReference type="CDD" id="cd07377">
    <property type="entry name" value="WHTH_GntR"/>
    <property type="match status" value="1"/>
</dbReference>
<proteinExistence type="predicted"/>
<accession>A0A0B3RZY7</accession>
<dbReference type="SUPFAM" id="SSF46785">
    <property type="entry name" value="Winged helix' DNA-binding domain"/>
    <property type="match status" value="1"/>
</dbReference>
<name>A0A0B3RZY7_9RHOB</name>